<evidence type="ECO:0000259" key="1">
    <source>
        <dbReference type="Pfam" id="PF01370"/>
    </source>
</evidence>
<keyword evidence="3" id="KW-1185">Reference proteome</keyword>
<dbReference type="Gene3D" id="3.40.50.720">
    <property type="entry name" value="NAD(P)-binding Rossmann-like Domain"/>
    <property type="match status" value="1"/>
</dbReference>
<dbReference type="GO" id="GO:0005737">
    <property type="term" value="C:cytoplasm"/>
    <property type="evidence" value="ECO:0007669"/>
    <property type="project" value="TreeGrafter"/>
</dbReference>
<reference evidence="2 3" key="1">
    <citation type="submission" date="2019-03" db="EMBL/GenBank/DDBJ databases">
        <title>Genomic Encyclopedia of Type Strains, Phase III (KMG-III): the genomes of soil and plant-associated and newly described type strains.</title>
        <authorList>
            <person name="Whitman W."/>
        </authorList>
    </citation>
    <scope>NUCLEOTIDE SEQUENCE [LARGE SCALE GENOMIC DNA]</scope>
    <source>
        <strain evidence="2 3">VKM Ac-2575</strain>
    </source>
</reference>
<sequence length="354" mass="37245">MRIVITGASGNVGSALIRRLRADGEHEVVGVARRIPDYASIDGPRWISIDLTDPDSGSALRQAFRGADAVVHLAWAFQPSHQVDYLEAVGVGGTERVLDACTAAAVSHVVHMSSVGAYSPKRDTAPVTEDWPVDGVPTSSYSRHKAAAEKLLDSFERSADAPVLTRLRPGIIGQRLVGSALLRYGVPVLVPAKTIGAVPVLPFPDGMTIAMVHADDVADAIVRVLDRRAAGAFNLAAAEPASAATIAEALGARWIPTPARVLRAAMAAAWQLRLQPVSPGWLDLGCAAPALDSSRAARELGWSPTVDALGVLRDIVDGMSHATAGATPVLRRRTVLAELSALTTKGPISHRHQP</sequence>
<dbReference type="PANTHER" id="PTHR48079">
    <property type="entry name" value="PROTEIN YEEZ"/>
    <property type="match status" value="1"/>
</dbReference>
<dbReference type="GO" id="GO:0004029">
    <property type="term" value="F:aldehyde dehydrogenase (NAD+) activity"/>
    <property type="evidence" value="ECO:0007669"/>
    <property type="project" value="TreeGrafter"/>
</dbReference>
<dbReference type="SUPFAM" id="SSF51735">
    <property type="entry name" value="NAD(P)-binding Rossmann-fold domains"/>
    <property type="match status" value="1"/>
</dbReference>
<dbReference type="Proteomes" id="UP000295151">
    <property type="component" value="Unassembled WGS sequence"/>
</dbReference>
<proteinExistence type="predicted"/>
<dbReference type="OrthoDB" id="3338687at2"/>
<evidence type="ECO:0000313" key="3">
    <source>
        <dbReference type="Proteomes" id="UP000295151"/>
    </source>
</evidence>
<dbReference type="InterPro" id="IPR036291">
    <property type="entry name" value="NAD(P)-bd_dom_sf"/>
</dbReference>
<dbReference type="AlphaFoldDB" id="A0A4R7SVK8"/>
<dbReference type="InterPro" id="IPR051783">
    <property type="entry name" value="NAD(P)-dependent_oxidoreduct"/>
</dbReference>
<dbReference type="EMBL" id="SOCE01000002">
    <property type="protein sequence ID" value="TDU83350.1"/>
    <property type="molecule type" value="Genomic_DNA"/>
</dbReference>
<organism evidence="2 3">
    <name type="scientific">Kribbella voronezhensis</name>
    <dbReference type="NCBI Taxonomy" id="2512212"/>
    <lineage>
        <taxon>Bacteria</taxon>
        <taxon>Bacillati</taxon>
        <taxon>Actinomycetota</taxon>
        <taxon>Actinomycetes</taxon>
        <taxon>Propionibacteriales</taxon>
        <taxon>Kribbellaceae</taxon>
        <taxon>Kribbella</taxon>
    </lineage>
</organism>
<protein>
    <submittedName>
        <fullName evidence="2">Nucleoside-diphosphate-sugar epimerase</fullName>
    </submittedName>
</protein>
<comment type="caution">
    <text evidence="2">The sequence shown here is derived from an EMBL/GenBank/DDBJ whole genome shotgun (WGS) entry which is preliminary data.</text>
</comment>
<accession>A0A4R7SVK8</accession>
<dbReference type="PANTHER" id="PTHR48079:SF6">
    <property type="entry name" value="NAD(P)-BINDING DOMAIN-CONTAINING PROTEIN-RELATED"/>
    <property type="match status" value="1"/>
</dbReference>
<name>A0A4R7SVK8_9ACTN</name>
<gene>
    <name evidence="2" type="ORF">EV138_5814</name>
</gene>
<feature type="domain" description="NAD-dependent epimerase/dehydratase" evidence="1">
    <location>
        <begin position="3"/>
        <end position="235"/>
    </location>
</feature>
<dbReference type="Pfam" id="PF01370">
    <property type="entry name" value="Epimerase"/>
    <property type="match status" value="1"/>
</dbReference>
<evidence type="ECO:0000313" key="2">
    <source>
        <dbReference type="EMBL" id="TDU83350.1"/>
    </source>
</evidence>
<dbReference type="InterPro" id="IPR001509">
    <property type="entry name" value="Epimerase_deHydtase"/>
</dbReference>